<proteinExistence type="inferred from homology"/>
<dbReference type="InterPro" id="IPR000838">
    <property type="entry name" value="RNA_pol_sigma70_ECF_CS"/>
</dbReference>
<dbReference type="InterPro" id="IPR013325">
    <property type="entry name" value="RNA_pol_sigma_r2"/>
</dbReference>
<evidence type="ECO:0000256" key="4">
    <source>
        <dbReference type="ARBA" id="ARBA00023125"/>
    </source>
</evidence>
<dbReference type="Pfam" id="PF04542">
    <property type="entry name" value="Sigma70_r2"/>
    <property type="match status" value="1"/>
</dbReference>
<dbReference type="InterPro" id="IPR036388">
    <property type="entry name" value="WH-like_DNA-bd_sf"/>
</dbReference>
<dbReference type="GO" id="GO:0016987">
    <property type="term" value="F:sigma factor activity"/>
    <property type="evidence" value="ECO:0007669"/>
    <property type="project" value="UniProtKB-KW"/>
</dbReference>
<gene>
    <name evidence="9" type="ORF">BKA15_004844</name>
</gene>
<dbReference type="InterPro" id="IPR039425">
    <property type="entry name" value="RNA_pol_sigma-70-like"/>
</dbReference>
<dbReference type="InterPro" id="IPR007627">
    <property type="entry name" value="RNA_pol_sigma70_r2"/>
</dbReference>
<evidence type="ECO:0000256" key="3">
    <source>
        <dbReference type="ARBA" id="ARBA00023082"/>
    </source>
</evidence>
<dbReference type="Pfam" id="PF04545">
    <property type="entry name" value="Sigma70_r4"/>
    <property type="match status" value="1"/>
</dbReference>
<sequence>MDLPRADEALLRDLFDRHAAALLRYLLPLTDGDRGRAEDLVQETLLRAWRHPEVLARRGPIRPWLYTVARNLAVDAHRARSARPREVSDAALVTMPDPTADLDRTVLGWAIAEVLAALRPEHRQVLIETYFRAHTVAEAAAILKIPPGTVKSRTYYALRAFRLLCEERGLLP</sequence>
<name>A0A7Y9LE52_9ACTN</name>
<dbReference type="SUPFAM" id="SSF88659">
    <property type="entry name" value="Sigma3 and sigma4 domains of RNA polymerase sigma factors"/>
    <property type="match status" value="1"/>
</dbReference>
<evidence type="ECO:0000256" key="1">
    <source>
        <dbReference type="ARBA" id="ARBA00010641"/>
    </source>
</evidence>
<evidence type="ECO:0000313" key="9">
    <source>
        <dbReference type="EMBL" id="NYE73515.1"/>
    </source>
</evidence>
<evidence type="ECO:0000259" key="7">
    <source>
        <dbReference type="Pfam" id="PF04542"/>
    </source>
</evidence>
<dbReference type="NCBIfam" id="TIGR02937">
    <property type="entry name" value="sigma70-ECF"/>
    <property type="match status" value="1"/>
</dbReference>
<keyword evidence="5 6" id="KW-0804">Transcription</keyword>
<dbReference type="EMBL" id="JACCBU010000001">
    <property type="protein sequence ID" value="NYE73515.1"/>
    <property type="molecule type" value="Genomic_DNA"/>
</dbReference>
<evidence type="ECO:0000256" key="2">
    <source>
        <dbReference type="ARBA" id="ARBA00023015"/>
    </source>
</evidence>
<evidence type="ECO:0000256" key="6">
    <source>
        <dbReference type="RuleBase" id="RU000716"/>
    </source>
</evidence>
<dbReference type="AlphaFoldDB" id="A0A7Y9LE52"/>
<dbReference type="Gene3D" id="1.10.10.10">
    <property type="entry name" value="Winged helix-like DNA-binding domain superfamily/Winged helix DNA-binding domain"/>
    <property type="match status" value="1"/>
</dbReference>
<feature type="domain" description="RNA polymerase sigma-70 region 2" evidence="7">
    <location>
        <begin position="14"/>
        <end position="81"/>
    </location>
</feature>
<comment type="similarity">
    <text evidence="1 6">Belongs to the sigma-70 factor family. ECF subfamily.</text>
</comment>
<evidence type="ECO:0000313" key="10">
    <source>
        <dbReference type="Proteomes" id="UP000569914"/>
    </source>
</evidence>
<keyword evidence="3 6" id="KW-0731">Sigma factor</keyword>
<feature type="domain" description="RNA polymerase sigma-70 region 4" evidence="8">
    <location>
        <begin position="114"/>
        <end position="162"/>
    </location>
</feature>
<dbReference type="InterPro" id="IPR014284">
    <property type="entry name" value="RNA_pol_sigma-70_dom"/>
</dbReference>
<dbReference type="Gene3D" id="1.10.1740.10">
    <property type="match status" value="1"/>
</dbReference>
<dbReference type="GO" id="GO:0003677">
    <property type="term" value="F:DNA binding"/>
    <property type="evidence" value="ECO:0007669"/>
    <property type="project" value="UniProtKB-KW"/>
</dbReference>
<dbReference type="NCBIfam" id="NF007227">
    <property type="entry name" value="PRK09645.1"/>
    <property type="match status" value="1"/>
</dbReference>
<dbReference type="GO" id="GO:0006352">
    <property type="term" value="P:DNA-templated transcription initiation"/>
    <property type="evidence" value="ECO:0007669"/>
    <property type="project" value="InterPro"/>
</dbReference>
<dbReference type="InterPro" id="IPR013324">
    <property type="entry name" value="RNA_pol_sigma_r3/r4-like"/>
</dbReference>
<dbReference type="SUPFAM" id="SSF88946">
    <property type="entry name" value="Sigma2 domain of RNA polymerase sigma factors"/>
    <property type="match status" value="1"/>
</dbReference>
<evidence type="ECO:0000256" key="5">
    <source>
        <dbReference type="ARBA" id="ARBA00023163"/>
    </source>
</evidence>
<reference evidence="9 10" key="1">
    <citation type="submission" date="2020-07" db="EMBL/GenBank/DDBJ databases">
        <title>Sequencing the genomes of 1000 actinobacteria strains.</title>
        <authorList>
            <person name="Klenk H.-P."/>
        </authorList>
    </citation>
    <scope>NUCLEOTIDE SEQUENCE [LARGE SCALE GENOMIC DNA]</scope>
    <source>
        <strain evidence="9 10">DSM 22083</strain>
    </source>
</reference>
<dbReference type="PANTHER" id="PTHR43133:SF52">
    <property type="entry name" value="ECF RNA POLYMERASE SIGMA FACTOR SIGL"/>
    <property type="match status" value="1"/>
</dbReference>
<dbReference type="RefSeq" id="WP_179755058.1">
    <property type="nucleotide sequence ID" value="NZ_JACCBU010000001.1"/>
</dbReference>
<organism evidence="9 10">
    <name type="scientific">Microlunatus parietis</name>
    <dbReference type="NCBI Taxonomy" id="682979"/>
    <lineage>
        <taxon>Bacteria</taxon>
        <taxon>Bacillati</taxon>
        <taxon>Actinomycetota</taxon>
        <taxon>Actinomycetes</taxon>
        <taxon>Propionibacteriales</taxon>
        <taxon>Propionibacteriaceae</taxon>
        <taxon>Microlunatus</taxon>
    </lineage>
</organism>
<dbReference type="Proteomes" id="UP000569914">
    <property type="component" value="Unassembled WGS sequence"/>
</dbReference>
<comment type="caution">
    <text evidence="9">The sequence shown here is derived from an EMBL/GenBank/DDBJ whole genome shotgun (WGS) entry which is preliminary data.</text>
</comment>
<dbReference type="InterPro" id="IPR007630">
    <property type="entry name" value="RNA_pol_sigma70_r4"/>
</dbReference>
<keyword evidence="10" id="KW-1185">Reference proteome</keyword>
<accession>A0A7Y9LE52</accession>
<dbReference type="PROSITE" id="PS01063">
    <property type="entry name" value="SIGMA70_ECF"/>
    <property type="match status" value="1"/>
</dbReference>
<evidence type="ECO:0000259" key="8">
    <source>
        <dbReference type="Pfam" id="PF04545"/>
    </source>
</evidence>
<dbReference type="CDD" id="cd06171">
    <property type="entry name" value="Sigma70_r4"/>
    <property type="match status" value="1"/>
</dbReference>
<dbReference type="PANTHER" id="PTHR43133">
    <property type="entry name" value="RNA POLYMERASE ECF-TYPE SIGMA FACTO"/>
    <property type="match status" value="1"/>
</dbReference>
<protein>
    <recommendedName>
        <fullName evidence="6">RNA polymerase sigma factor</fullName>
    </recommendedName>
</protein>
<keyword evidence="4 6" id="KW-0238">DNA-binding</keyword>
<keyword evidence="2 6" id="KW-0805">Transcription regulation</keyword>